<evidence type="ECO:0000256" key="1">
    <source>
        <dbReference type="ARBA" id="ARBA00001947"/>
    </source>
</evidence>
<feature type="region of interest" description="Disordered" evidence="7">
    <location>
        <begin position="407"/>
        <end position="432"/>
    </location>
</feature>
<evidence type="ECO:0000256" key="3">
    <source>
        <dbReference type="ARBA" id="ARBA00022723"/>
    </source>
</evidence>
<dbReference type="SUPFAM" id="SSF48452">
    <property type="entry name" value="TPR-like"/>
    <property type="match status" value="1"/>
</dbReference>
<dbReference type="RefSeq" id="WP_229837152.1">
    <property type="nucleotide sequence ID" value="NZ_BMZS01000006.1"/>
</dbReference>
<dbReference type="InterPro" id="IPR051156">
    <property type="entry name" value="Mito/Outer_Membr_Metalloprot"/>
</dbReference>
<dbReference type="CDD" id="cd07324">
    <property type="entry name" value="M48C_Oma1-like"/>
    <property type="match status" value="1"/>
</dbReference>
<dbReference type="Pfam" id="PF01435">
    <property type="entry name" value="Peptidase_M48"/>
    <property type="match status" value="1"/>
</dbReference>
<keyword evidence="4" id="KW-0378">Hydrolase</keyword>
<dbReference type="Pfam" id="PF13432">
    <property type="entry name" value="TPR_16"/>
    <property type="match status" value="1"/>
</dbReference>
<evidence type="ECO:0000256" key="2">
    <source>
        <dbReference type="ARBA" id="ARBA00022670"/>
    </source>
</evidence>
<dbReference type="Gene3D" id="3.30.2010.10">
    <property type="entry name" value="Metalloproteases ('zincins'), catalytic domain"/>
    <property type="match status" value="1"/>
</dbReference>
<dbReference type="PANTHER" id="PTHR22726">
    <property type="entry name" value="METALLOENDOPEPTIDASE OMA1"/>
    <property type="match status" value="1"/>
</dbReference>
<dbReference type="Gene3D" id="1.25.40.10">
    <property type="entry name" value="Tetratricopeptide repeat domain"/>
    <property type="match status" value="2"/>
</dbReference>
<dbReference type="GO" id="GO:0016020">
    <property type="term" value="C:membrane"/>
    <property type="evidence" value="ECO:0007669"/>
    <property type="project" value="TreeGrafter"/>
</dbReference>
<gene>
    <name evidence="10" type="ORF">GCM10017083_30000</name>
</gene>
<feature type="signal peptide" evidence="8">
    <location>
        <begin position="1"/>
        <end position="19"/>
    </location>
</feature>
<organism evidence="10 11">
    <name type="scientific">Thalassobaculum fulvum</name>
    <dbReference type="NCBI Taxonomy" id="1633335"/>
    <lineage>
        <taxon>Bacteria</taxon>
        <taxon>Pseudomonadati</taxon>
        <taxon>Pseudomonadota</taxon>
        <taxon>Alphaproteobacteria</taxon>
        <taxon>Rhodospirillales</taxon>
        <taxon>Thalassobaculaceae</taxon>
        <taxon>Thalassobaculum</taxon>
    </lineage>
</organism>
<dbReference type="Proteomes" id="UP000630353">
    <property type="component" value="Unassembled WGS sequence"/>
</dbReference>
<feature type="domain" description="Peptidase M48" evidence="9">
    <location>
        <begin position="26"/>
        <end position="219"/>
    </location>
</feature>
<dbReference type="GO" id="GO:0051603">
    <property type="term" value="P:proteolysis involved in protein catabolic process"/>
    <property type="evidence" value="ECO:0007669"/>
    <property type="project" value="TreeGrafter"/>
</dbReference>
<evidence type="ECO:0000256" key="7">
    <source>
        <dbReference type="SAM" id="MobiDB-lite"/>
    </source>
</evidence>
<proteinExistence type="predicted"/>
<evidence type="ECO:0000256" key="6">
    <source>
        <dbReference type="ARBA" id="ARBA00023049"/>
    </source>
</evidence>
<keyword evidence="6" id="KW-0482">Metalloprotease</keyword>
<protein>
    <submittedName>
        <fullName evidence="10">Peptidase M48</fullName>
    </submittedName>
</protein>
<dbReference type="GO" id="GO:0046872">
    <property type="term" value="F:metal ion binding"/>
    <property type="evidence" value="ECO:0007669"/>
    <property type="project" value="UniProtKB-KW"/>
</dbReference>
<accession>A0A918XUF9</accession>
<evidence type="ECO:0000256" key="8">
    <source>
        <dbReference type="SAM" id="SignalP"/>
    </source>
</evidence>
<keyword evidence="2" id="KW-0645">Protease</keyword>
<dbReference type="GO" id="GO:0004222">
    <property type="term" value="F:metalloendopeptidase activity"/>
    <property type="evidence" value="ECO:0007669"/>
    <property type="project" value="InterPro"/>
</dbReference>
<dbReference type="InterPro" id="IPR001915">
    <property type="entry name" value="Peptidase_M48"/>
</dbReference>
<dbReference type="AlphaFoldDB" id="A0A918XUF9"/>
<evidence type="ECO:0000313" key="10">
    <source>
        <dbReference type="EMBL" id="GHD53377.1"/>
    </source>
</evidence>
<name>A0A918XUF9_9PROT</name>
<keyword evidence="3" id="KW-0479">Metal-binding</keyword>
<sequence length="446" mass="48499">MCVALAALLALSNSSAAFAQGRSLIRDAEIEATIRDFATPLFHAAGLDPDAIDIYIVKDDTLNAFVAGGQNLFLHTGLLLRTRDPLELIGVMAHETGHIAGGHLARTADAIESASKLALVSTILGVAAAVATGNAGAGAAVALGGGNVAQRSFLEYSRGQESSADHAALSYLDQTGQSAKGLDEFLRTLSGQELLSAARRDPYLNTHPLSQDRISAVDAHLADSPYRDKPATEDQIRRHARMVAKLYAFLKTPAQTFRKYPDTDTDLPARYARAIAYYEIPDFDKALTEIRTLIRDYPDDPYFHELEAQILFESGRPAEALPAYEAAHRLDPKSGQIEVLLARCLLALNDPAADERAVRHMESAIQTEDDWSSAWREMAIAYGRVGRIGDSALALAEQFARENKWREAEGQAKRAQAQLPQGSPASLRALDLEELAKREQEKKRSG</sequence>
<keyword evidence="8" id="KW-0732">Signal</keyword>
<keyword evidence="11" id="KW-1185">Reference proteome</keyword>
<dbReference type="PANTHER" id="PTHR22726:SF1">
    <property type="entry name" value="METALLOENDOPEPTIDASE OMA1, MITOCHONDRIAL"/>
    <property type="match status" value="1"/>
</dbReference>
<evidence type="ECO:0000313" key="11">
    <source>
        <dbReference type="Proteomes" id="UP000630353"/>
    </source>
</evidence>
<comment type="caution">
    <text evidence="10">The sequence shown here is derived from an EMBL/GenBank/DDBJ whole genome shotgun (WGS) entry which is preliminary data.</text>
</comment>
<reference evidence="10" key="2">
    <citation type="submission" date="2020-09" db="EMBL/GenBank/DDBJ databases">
        <authorList>
            <person name="Sun Q."/>
            <person name="Kim S."/>
        </authorList>
    </citation>
    <scope>NUCLEOTIDE SEQUENCE</scope>
    <source>
        <strain evidence="10">KCTC 42651</strain>
    </source>
</reference>
<evidence type="ECO:0000256" key="4">
    <source>
        <dbReference type="ARBA" id="ARBA00022801"/>
    </source>
</evidence>
<dbReference type="EMBL" id="BMZS01000006">
    <property type="protein sequence ID" value="GHD53377.1"/>
    <property type="molecule type" value="Genomic_DNA"/>
</dbReference>
<comment type="cofactor">
    <cofactor evidence="1">
        <name>Zn(2+)</name>
        <dbReference type="ChEBI" id="CHEBI:29105"/>
    </cofactor>
</comment>
<dbReference type="InterPro" id="IPR011990">
    <property type="entry name" value="TPR-like_helical_dom_sf"/>
</dbReference>
<evidence type="ECO:0000256" key="5">
    <source>
        <dbReference type="ARBA" id="ARBA00022833"/>
    </source>
</evidence>
<reference evidence="10" key="1">
    <citation type="journal article" date="2014" name="Int. J. Syst. Evol. Microbiol.">
        <title>Complete genome sequence of Corynebacterium casei LMG S-19264T (=DSM 44701T), isolated from a smear-ripened cheese.</title>
        <authorList>
            <consortium name="US DOE Joint Genome Institute (JGI-PGF)"/>
            <person name="Walter F."/>
            <person name="Albersmeier A."/>
            <person name="Kalinowski J."/>
            <person name="Ruckert C."/>
        </authorList>
    </citation>
    <scope>NUCLEOTIDE SEQUENCE</scope>
    <source>
        <strain evidence="10">KCTC 42651</strain>
    </source>
</reference>
<evidence type="ECO:0000259" key="9">
    <source>
        <dbReference type="Pfam" id="PF01435"/>
    </source>
</evidence>
<keyword evidence="5" id="KW-0862">Zinc</keyword>
<feature type="chain" id="PRO_5036780961" evidence="8">
    <location>
        <begin position="20"/>
        <end position="446"/>
    </location>
</feature>